<accession>A0A7X8SK10</accession>
<dbReference type="InterPro" id="IPR019282">
    <property type="entry name" value="Glycoamylase-like_cons_dom"/>
</dbReference>
<evidence type="ECO:0000313" key="2">
    <source>
        <dbReference type="EMBL" id="NLR91646.1"/>
    </source>
</evidence>
<name>A0A7X8SK10_9BACT</name>
<dbReference type="Pfam" id="PF10091">
    <property type="entry name" value="Glycoamylase"/>
    <property type="match status" value="1"/>
</dbReference>
<organism evidence="2 3">
    <name type="scientific">Flammeovirga agarivorans</name>
    <dbReference type="NCBI Taxonomy" id="2726742"/>
    <lineage>
        <taxon>Bacteria</taxon>
        <taxon>Pseudomonadati</taxon>
        <taxon>Bacteroidota</taxon>
        <taxon>Cytophagia</taxon>
        <taxon>Cytophagales</taxon>
        <taxon>Flammeovirgaceae</taxon>
        <taxon>Flammeovirga</taxon>
    </lineage>
</organism>
<sequence length="543" mass="62357">MKTKPILSALTCALLFLLMGYTYSITRLEQEEERFQKDIEIFEKTHRASFAYFWDLGHPVSGLTPRRSLKNKKYEIGIGASGFGIQAIIVGAHRGWVTREEVLDRLLKMTDFLENKAVRFHGVFPHLIHGKTGQLIHFGGQDGADIQETSNLMMGLLMARAYFDQDTPKEVQLREEITKLWEAVDYTVHEYQNALWWNHSYEQKENNGLKLLMKGYTESMTSYVLALGHPSKGIKKSSYRGYVEGRNFVNGNNYYGYTLDVGKPKGGPLYLAQTPFLALDPRTIEDKYTYYWTRSINHSLINWTYCMKHAPKEFQYSKSDWGLTASQTPREDGGYNNMAGPGPKDKGVIAPSAALGVFPYVPYQSMMALRNFYENHKEGLWGEYGFKDAYSIKRDWYSDRYLGLDQGRTVIMMENYRSGLFWELSKKVPELQVAMDNMGITSPKHKNGFPLAVIEKTSKSVQLYRHPDLEAYHIDFYTEKDAEISFALKSNKGEGKRELKPKQSYKAGLHQLIFEKNEIFSGTKGTLIMKSGKKEIELPIQLF</sequence>
<keyword evidence="3" id="KW-1185">Reference proteome</keyword>
<dbReference type="RefSeq" id="WP_168882362.1">
    <property type="nucleotide sequence ID" value="NZ_JABAIL010000003.1"/>
</dbReference>
<evidence type="ECO:0000259" key="1">
    <source>
        <dbReference type="Pfam" id="PF10091"/>
    </source>
</evidence>
<dbReference type="Gene3D" id="1.50.10.140">
    <property type="match status" value="1"/>
</dbReference>
<evidence type="ECO:0000313" key="3">
    <source>
        <dbReference type="Proteomes" id="UP000585050"/>
    </source>
</evidence>
<comment type="caution">
    <text evidence="2">The sequence shown here is derived from an EMBL/GenBank/DDBJ whole genome shotgun (WGS) entry which is preliminary data.</text>
</comment>
<dbReference type="AlphaFoldDB" id="A0A7X8SK10"/>
<dbReference type="Proteomes" id="UP000585050">
    <property type="component" value="Unassembled WGS sequence"/>
</dbReference>
<feature type="domain" description="Glycoamylase-like" evidence="1">
    <location>
        <begin position="213"/>
        <end position="428"/>
    </location>
</feature>
<proteinExistence type="predicted"/>
<reference evidence="2 3" key="1">
    <citation type="submission" date="2020-04" db="EMBL/GenBank/DDBJ databases">
        <title>Flammeovirga sp. SR4, a novel species isolated from seawater.</title>
        <authorList>
            <person name="Wang X."/>
        </authorList>
    </citation>
    <scope>NUCLEOTIDE SEQUENCE [LARGE SCALE GENOMIC DNA]</scope>
    <source>
        <strain evidence="2 3">SR4</strain>
    </source>
</reference>
<gene>
    <name evidence="2" type="ORF">HGP29_10540</name>
</gene>
<dbReference type="EMBL" id="JABAIL010000003">
    <property type="protein sequence ID" value="NLR91646.1"/>
    <property type="molecule type" value="Genomic_DNA"/>
</dbReference>
<protein>
    <submittedName>
        <fullName evidence="2">Beta-glucosidase</fullName>
    </submittedName>
</protein>